<evidence type="ECO:0000313" key="3">
    <source>
        <dbReference type="Proteomes" id="UP000237347"/>
    </source>
</evidence>
<reference evidence="2 3" key="1">
    <citation type="journal article" date="2018" name="Sci. Data">
        <title>The draft genome sequence of cork oak.</title>
        <authorList>
            <person name="Ramos A.M."/>
            <person name="Usie A."/>
            <person name="Barbosa P."/>
            <person name="Barros P.M."/>
            <person name="Capote T."/>
            <person name="Chaves I."/>
            <person name="Simoes F."/>
            <person name="Abreu I."/>
            <person name="Carrasquinho I."/>
            <person name="Faro C."/>
            <person name="Guimaraes J.B."/>
            <person name="Mendonca D."/>
            <person name="Nobrega F."/>
            <person name="Rodrigues L."/>
            <person name="Saibo N.J.M."/>
            <person name="Varela M.C."/>
            <person name="Egas C."/>
            <person name="Matos J."/>
            <person name="Miguel C.M."/>
            <person name="Oliveira M.M."/>
            <person name="Ricardo C.P."/>
            <person name="Goncalves S."/>
        </authorList>
    </citation>
    <scope>NUCLEOTIDE SEQUENCE [LARGE SCALE GENOMIC DNA]</scope>
    <source>
        <strain evidence="3">cv. HL8</strain>
    </source>
</reference>
<feature type="chain" id="PRO_5043788272" evidence="1">
    <location>
        <begin position="23"/>
        <end position="78"/>
    </location>
</feature>
<keyword evidence="1" id="KW-0732">Signal</keyword>
<accession>A0AAW0LXV8</accession>
<name>A0AAW0LXV8_QUESU</name>
<dbReference type="AlphaFoldDB" id="A0AAW0LXV8"/>
<protein>
    <submittedName>
        <fullName evidence="2">Uncharacterized protein</fullName>
    </submittedName>
</protein>
<dbReference type="Proteomes" id="UP000237347">
    <property type="component" value="Unassembled WGS sequence"/>
</dbReference>
<dbReference type="EMBL" id="PKMF04000037">
    <property type="protein sequence ID" value="KAK7856325.1"/>
    <property type="molecule type" value="Genomic_DNA"/>
</dbReference>
<sequence>MDCLMVLYVLLLYNMITNELLGNLPSLPCPPSFDQSISAHDSEAPLVFSGDLDNLYDEEHSEVHMKGFLNFSGDASKI</sequence>
<evidence type="ECO:0000256" key="1">
    <source>
        <dbReference type="SAM" id="SignalP"/>
    </source>
</evidence>
<evidence type="ECO:0000313" key="2">
    <source>
        <dbReference type="EMBL" id="KAK7856325.1"/>
    </source>
</evidence>
<comment type="caution">
    <text evidence="2">The sequence shown here is derived from an EMBL/GenBank/DDBJ whole genome shotgun (WGS) entry which is preliminary data.</text>
</comment>
<gene>
    <name evidence="2" type="ORF">CFP56_023646</name>
</gene>
<proteinExistence type="predicted"/>
<feature type="signal peptide" evidence="1">
    <location>
        <begin position="1"/>
        <end position="22"/>
    </location>
</feature>
<keyword evidence="3" id="KW-1185">Reference proteome</keyword>
<organism evidence="2 3">
    <name type="scientific">Quercus suber</name>
    <name type="common">Cork oak</name>
    <dbReference type="NCBI Taxonomy" id="58331"/>
    <lineage>
        <taxon>Eukaryota</taxon>
        <taxon>Viridiplantae</taxon>
        <taxon>Streptophyta</taxon>
        <taxon>Embryophyta</taxon>
        <taxon>Tracheophyta</taxon>
        <taxon>Spermatophyta</taxon>
        <taxon>Magnoliopsida</taxon>
        <taxon>eudicotyledons</taxon>
        <taxon>Gunneridae</taxon>
        <taxon>Pentapetalae</taxon>
        <taxon>rosids</taxon>
        <taxon>fabids</taxon>
        <taxon>Fagales</taxon>
        <taxon>Fagaceae</taxon>
        <taxon>Quercus</taxon>
    </lineage>
</organism>